<comment type="caution">
    <text evidence="1">The sequence shown here is derived from an EMBL/GenBank/DDBJ whole genome shotgun (WGS) entry which is preliminary data.</text>
</comment>
<keyword evidence="2" id="KW-1185">Reference proteome</keyword>
<dbReference type="EMBL" id="ACJW02000003">
    <property type="protein sequence ID" value="EEP67285.1"/>
    <property type="molecule type" value="Genomic_DNA"/>
</dbReference>
<protein>
    <submittedName>
        <fullName evidence="1">Uncharacterized protein</fullName>
    </submittedName>
</protein>
<sequence>MKTITLHPLHGIEIEGLGTLQFGQSRQDVVALLGKPSSGETEQLYYDGLGLRVDLDRTDGVEFMEFSRAENGDYQLSLYGTDPLALPATQLTALLAEKDPAGIDDSEAPCCYGYTHLSIGVWRDFAEEHVLADIAQMRKNGEDADAAWLQEDLEKSRCFWTVGIGKPDYYTAA</sequence>
<accession>C4GKM6</accession>
<dbReference type="AlphaFoldDB" id="C4GKM6"/>
<proteinExistence type="predicted"/>
<gene>
    <name evidence="1" type="ORF">GCWU000324_01531</name>
</gene>
<dbReference type="STRING" id="629741.GCWU000324_01531"/>
<reference evidence="1" key="1">
    <citation type="submission" date="2009-04" db="EMBL/GenBank/DDBJ databases">
        <authorList>
            <person name="Weinstock G."/>
            <person name="Sodergren E."/>
            <person name="Clifton S."/>
            <person name="Fulton L."/>
            <person name="Fulton B."/>
            <person name="Courtney L."/>
            <person name="Fronick C."/>
            <person name="Harrison M."/>
            <person name="Strong C."/>
            <person name="Farmer C."/>
            <person name="Delahaunty K."/>
            <person name="Markovic C."/>
            <person name="Hall O."/>
            <person name="Minx P."/>
            <person name="Tomlinson C."/>
            <person name="Mitreva M."/>
            <person name="Nelson J."/>
            <person name="Hou S."/>
            <person name="Wollam A."/>
            <person name="Pepin K.H."/>
            <person name="Johnson M."/>
            <person name="Bhonagiri V."/>
            <person name="Nash W.E."/>
            <person name="Warren W."/>
            <person name="Chinwalla A."/>
            <person name="Mardis E.R."/>
            <person name="Wilson R.K."/>
        </authorList>
    </citation>
    <scope>NUCLEOTIDE SEQUENCE [LARGE SCALE GENOMIC DNA]</scope>
    <source>
        <strain evidence="1">ATCC 51147</strain>
    </source>
</reference>
<dbReference type="OrthoDB" id="8604635at2"/>
<dbReference type="GeneID" id="84907639"/>
<evidence type="ECO:0000313" key="2">
    <source>
        <dbReference type="Proteomes" id="UP000003009"/>
    </source>
</evidence>
<dbReference type="RefSeq" id="WP_003795964.1">
    <property type="nucleotide sequence ID" value="NZ_GG665872.1"/>
</dbReference>
<organism evidence="1 2">
    <name type="scientific">Kingella oralis ATCC 51147</name>
    <dbReference type="NCBI Taxonomy" id="629741"/>
    <lineage>
        <taxon>Bacteria</taxon>
        <taxon>Pseudomonadati</taxon>
        <taxon>Pseudomonadota</taxon>
        <taxon>Betaproteobacteria</taxon>
        <taxon>Neisseriales</taxon>
        <taxon>Neisseriaceae</taxon>
        <taxon>Kingella</taxon>
    </lineage>
</organism>
<evidence type="ECO:0000313" key="1">
    <source>
        <dbReference type="EMBL" id="EEP67285.1"/>
    </source>
</evidence>
<dbReference type="HOGENOM" id="CLU_130379_0_0_4"/>
<name>C4GKM6_9NEIS</name>
<dbReference type="Proteomes" id="UP000003009">
    <property type="component" value="Unassembled WGS sequence"/>
</dbReference>